<organism evidence="1 2">
    <name type="scientific">Zooshikella ganghwensis</name>
    <dbReference type="NCBI Taxonomy" id="202772"/>
    <lineage>
        <taxon>Bacteria</taxon>
        <taxon>Pseudomonadati</taxon>
        <taxon>Pseudomonadota</taxon>
        <taxon>Gammaproteobacteria</taxon>
        <taxon>Oceanospirillales</taxon>
        <taxon>Zooshikellaceae</taxon>
        <taxon>Zooshikella</taxon>
    </lineage>
</organism>
<dbReference type="AlphaFoldDB" id="A0A4P9VQK8"/>
<keyword evidence="2" id="KW-1185">Reference proteome</keyword>
<dbReference type="InterPro" id="IPR009749">
    <property type="entry name" value="DUF1315"/>
</dbReference>
<evidence type="ECO:0000313" key="1">
    <source>
        <dbReference type="EMBL" id="RDH44857.1"/>
    </source>
</evidence>
<reference evidence="1 2" key="1">
    <citation type="submission" date="2017-04" db="EMBL/GenBank/DDBJ databases">
        <title>Draft genome sequence of Zooshikella ganghwensis VG4 isolated from Red Sea sediments.</title>
        <authorList>
            <person name="Rehman Z."/>
            <person name="Alam I."/>
            <person name="Kamau A."/>
            <person name="Bajic V."/>
            <person name="Leiknes T."/>
        </authorList>
    </citation>
    <scope>NUCLEOTIDE SEQUENCE [LARGE SCALE GENOMIC DNA]</scope>
    <source>
        <strain evidence="1 2">VG4</strain>
    </source>
</reference>
<dbReference type="Proteomes" id="UP000257039">
    <property type="component" value="Unassembled WGS sequence"/>
</dbReference>
<protein>
    <submittedName>
        <fullName evidence="1">DUF1315 family protein</fullName>
    </submittedName>
</protein>
<evidence type="ECO:0000313" key="2">
    <source>
        <dbReference type="Proteomes" id="UP000257039"/>
    </source>
</evidence>
<gene>
    <name evidence="1" type="ORF">B9G39_16235</name>
</gene>
<dbReference type="RefSeq" id="WP_094787923.1">
    <property type="nucleotide sequence ID" value="NZ_NDXW01000001.1"/>
</dbReference>
<name>A0A4P9VQK8_9GAMM</name>
<dbReference type="EMBL" id="NDXW01000001">
    <property type="protein sequence ID" value="RDH44857.1"/>
    <property type="molecule type" value="Genomic_DNA"/>
</dbReference>
<sequence length="87" mass="9967">MDFSQLINQIDAVTYQRLKTAVEIRKWPDGRVLEPSQVELCLQAIIAYEHKHLPVDQHTGFMSQQCASQTKLDTEQADSQPQTVKIK</sequence>
<dbReference type="Pfam" id="PF07023">
    <property type="entry name" value="DUF1315"/>
    <property type="match status" value="1"/>
</dbReference>
<comment type="caution">
    <text evidence="1">The sequence shown here is derived from an EMBL/GenBank/DDBJ whole genome shotgun (WGS) entry which is preliminary data.</text>
</comment>
<proteinExistence type="predicted"/>
<accession>A0A4P9VQK8</accession>